<evidence type="ECO:0000313" key="1">
    <source>
        <dbReference type="EMBL" id="GGK13335.1"/>
    </source>
</evidence>
<evidence type="ECO:0000313" key="2">
    <source>
        <dbReference type="Proteomes" id="UP000662200"/>
    </source>
</evidence>
<gene>
    <name evidence="1" type="ORF">GCM10010124_02380</name>
</gene>
<reference evidence="1" key="2">
    <citation type="submission" date="2020-09" db="EMBL/GenBank/DDBJ databases">
        <authorList>
            <person name="Sun Q."/>
            <person name="Ohkuma M."/>
        </authorList>
    </citation>
    <scope>NUCLEOTIDE SEQUENCE</scope>
    <source>
        <strain evidence="1">JCM 3091</strain>
    </source>
</reference>
<reference evidence="1" key="1">
    <citation type="journal article" date="2014" name="Int. J. Syst. Evol. Microbiol.">
        <title>Complete genome sequence of Corynebacterium casei LMG S-19264T (=DSM 44701T), isolated from a smear-ripened cheese.</title>
        <authorList>
            <consortium name="US DOE Joint Genome Institute (JGI-PGF)"/>
            <person name="Walter F."/>
            <person name="Albersmeier A."/>
            <person name="Kalinowski J."/>
            <person name="Ruckert C."/>
        </authorList>
    </citation>
    <scope>NUCLEOTIDE SEQUENCE</scope>
    <source>
        <strain evidence="1">JCM 3091</strain>
    </source>
</reference>
<keyword evidence="2" id="KW-1185">Reference proteome</keyword>
<comment type="caution">
    <text evidence="1">The sequence shown here is derived from an EMBL/GenBank/DDBJ whole genome shotgun (WGS) entry which is preliminary data.</text>
</comment>
<proteinExistence type="predicted"/>
<protein>
    <submittedName>
        <fullName evidence="1">Uncharacterized protein</fullName>
    </submittedName>
</protein>
<dbReference type="Proteomes" id="UP000662200">
    <property type="component" value="Unassembled WGS sequence"/>
</dbReference>
<dbReference type="RefSeq" id="WP_189112253.1">
    <property type="nucleotide sequence ID" value="NZ_BMQC01000001.1"/>
</dbReference>
<dbReference type="AlphaFoldDB" id="A0A8J3FDL6"/>
<dbReference type="EMBL" id="BMQC01000001">
    <property type="protein sequence ID" value="GGK13335.1"/>
    <property type="molecule type" value="Genomic_DNA"/>
</dbReference>
<accession>A0A8J3FDL6</accession>
<organism evidence="1 2">
    <name type="scientific">Pilimelia terevasa</name>
    <dbReference type="NCBI Taxonomy" id="53372"/>
    <lineage>
        <taxon>Bacteria</taxon>
        <taxon>Bacillati</taxon>
        <taxon>Actinomycetota</taxon>
        <taxon>Actinomycetes</taxon>
        <taxon>Micromonosporales</taxon>
        <taxon>Micromonosporaceae</taxon>
        <taxon>Pilimelia</taxon>
    </lineage>
</organism>
<sequence length="163" mass="17326">MSSFAKPSDHAGGTYFKPADHMHDVALLIEPKRIDRDVPNNYNGQSRVRDEVTATISVFGTSEALEQRTPTAVMTDVRVVHGMLTSTLERILGEAMVAIVRKIPTKSGAGYVFRDVEPAVEAQVGAYFDQRPATPATSRTPTSAPAPAPAAAAAVAAAMPSFD</sequence>
<name>A0A8J3FDL6_9ACTN</name>